<dbReference type="GO" id="GO:0008233">
    <property type="term" value="F:peptidase activity"/>
    <property type="evidence" value="ECO:0007669"/>
    <property type="project" value="InterPro"/>
</dbReference>
<feature type="compositionally biased region" description="Basic and acidic residues" evidence="1">
    <location>
        <begin position="329"/>
        <end position="346"/>
    </location>
</feature>
<dbReference type="PANTHER" id="PTHR36844">
    <property type="entry name" value="PROTEASE PRSW"/>
    <property type="match status" value="1"/>
</dbReference>
<evidence type="ECO:0000313" key="3">
    <source>
        <dbReference type="EMBL" id="AIF04862.1"/>
    </source>
</evidence>
<dbReference type="InterPro" id="IPR026898">
    <property type="entry name" value="PrsW"/>
</dbReference>
<keyword evidence="2" id="KW-0812">Transmembrane</keyword>
<accession>A0A075GRM4</accession>
<proteinExistence type="predicted"/>
<name>A0A075GRM4_9EURY</name>
<feature type="transmembrane region" description="Helical" evidence="2">
    <location>
        <begin position="12"/>
        <end position="45"/>
    </location>
</feature>
<feature type="compositionally biased region" description="Low complexity" evidence="1">
    <location>
        <begin position="311"/>
        <end position="324"/>
    </location>
</feature>
<feature type="transmembrane region" description="Helical" evidence="2">
    <location>
        <begin position="81"/>
        <end position="107"/>
    </location>
</feature>
<dbReference type="Pfam" id="PF13367">
    <property type="entry name" value="PrsW-protease"/>
    <property type="match status" value="1"/>
</dbReference>
<dbReference type="EMBL" id="KF900721">
    <property type="protein sequence ID" value="AIF04862.1"/>
    <property type="molecule type" value="Genomic_DNA"/>
</dbReference>
<feature type="compositionally biased region" description="Basic and acidic residues" evidence="1">
    <location>
        <begin position="288"/>
        <end position="310"/>
    </location>
</feature>
<dbReference type="PANTHER" id="PTHR36844:SF1">
    <property type="entry name" value="PROTEASE PRSW"/>
    <property type="match status" value="1"/>
</dbReference>
<feature type="transmembrane region" description="Helical" evidence="2">
    <location>
        <begin position="57"/>
        <end position="75"/>
    </location>
</feature>
<reference evidence="3" key="1">
    <citation type="journal article" date="2014" name="Genome Biol. Evol.">
        <title>Pangenome evidence for extensive interdomain horizontal transfer affecting lineage core and shell genes in uncultured planktonic thaumarchaeota and euryarchaeota.</title>
        <authorList>
            <person name="Deschamps P."/>
            <person name="Zivanovic Y."/>
            <person name="Moreira D."/>
            <person name="Rodriguez-Valera F."/>
            <person name="Lopez-Garcia P."/>
        </authorList>
    </citation>
    <scope>NUCLEOTIDE SEQUENCE</scope>
</reference>
<feature type="region of interest" description="Disordered" evidence="1">
    <location>
        <begin position="288"/>
        <end position="346"/>
    </location>
</feature>
<dbReference type="AlphaFoldDB" id="A0A075GRM4"/>
<feature type="transmembrane region" description="Helical" evidence="2">
    <location>
        <begin position="230"/>
        <end position="247"/>
    </location>
</feature>
<protein>
    <submittedName>
        <fullName evidence="3">Putative membrane protein</fullName>
    </submittedName>
</protein>
<evidence type="ECO:0000256" key="2">
    <source>
        <dbReference type="SAM" id="Phobius"/>
    </source>
</evidence>
<evidence type="ECO:0000256" key="1">
    <source>
        <dbReference type="SAM" id="MobiDB-lite"/>
    </source>
</evidence>
<organism evidence="3">
    <name type="scientific">uncultured marine group II/III euryarchaeote KM3_177_A07</name>
    <dbReference type="NCBI Taxonomy" id="1457938"/>
    <lineage>
        <taxon>Archaea</taxon>
        <taxon>Methanobacteriati</taxon>
        <taxon>Methanobacteriota</taxon>
        <taxon>environmental samples</taxon>
    </lineage>
</organism>
<keyword evidence="2" id="KW-1133">Transmembrane helix</keyword>
<sequence>MQAPPTRYLWFFLIMLIALSASFGYGLAALFLGMAFIPALLYLNWFRNFEKHDPEPWGALYQAFFWGAITGIILAGVVNSILIVMVALAAGVVVAEIAGAVIIAPFVEEFLKAMGLMRAGVKEEVDEVEDGLIYGAACGLGFAATENLMYGWSVVGEGVAVTAAVIVMRTFSATLIHASATSFTGHGISQYLVHGASWKVVAKYYLMAVGLHAFWNGMMTLTYYEFLPGIGFIFALVVAIGALQFSRSKIMELDEKRVKLTYQQKLDQQPVAGDWWVQSRGKWEGRGVAWSDREASRQQEQLQHEREHAQRQAQVEQRQAQRHAPVAPSREEARDGDGWATYQRER</sequence>
<keyword evidence="2" id="KW-0472">Membrane</keyword>